<dbReference type="InterPro" id="IPR003675">
    <property type="entry name" value="Rce1/LyrA-like_dom"/>
</dbReference>
<keyword evidence="1" id="KW-0812">Transmembrane</keyword>
<name>A0A8J3AQW0_9BACI</name>
<feature type="transmembrane region" description="Helical" evidence="1">
    <location>
        <begin position="203"/>
        <end position="221"/>
    </location>
</feature>
<dbReference type="AlphaFoldDB" id="A0A8J3AQW0"/>
<proteinExistence type="predicted"/>
<keyword evidence="1" id="KW-0472">Membrane</keyword>
<gene>
    <name evidence="3" type="ORF">GCM10007380_43020</name>
</gene>
<dbReference type="PANTHER" id="PTHR36435">
    <property type="entry name" value="SLR1288 PROTEIN"/>
    <property type="match status" value="1"/>
</dbReference>
<dbReference type="GO" id="GO:0004175">
    <property type="term" value="F:endopeptidase activity"/>
    <property type="evidence" value="ECO:0007669"/>
    <property type="project" value="UniProtKB-ARBA"/>
</dbReference>
<evidence type="ECO:0000313" key="4">
    <source>
        <dbReference type="Proteomes" id="UP000626244"/>
    </source>
</evidence>
<dbReference type="Pfam" id="PF02517">
    <property type="entry name" value="Rce1-like"/>
    <property type="match status" value="1"/>
</dbReference>
<feature type="domain" description="CAAX prenyl protease 2/Lysostaphin resistance protein A-like" evidence="2">
    <location>
        <begin position="129"/>
        <end position="214"/>
    </location>
</feature>
<evidence type="ECO:0000313" key="3">
    <source>
        <dbReference type="EMBL" id="GGI18460.1"/>
    </source>
</evidence>
<dbReference type="PANTHER" id="PTHR36435:SF6">
    <property type="entry name" value="ABORTIVE INFECTION PROTEIN"/>
    <property type="match status" value="1"/>
</dbReference>
<dbReference type="InterPro" id="IPR052710">
    <property type="entry name" value="CAAX_protease"/>
</dbReference>
<dbReference type="RefSeq" id="WP_088004197.1">
    <property type="nucleotide sequence ID" value="NZ_BMHB01000008.1"/>
</dbReference>
<reference evidence="4" key="1">
    <citation type="journal article" date="2019" name="Int. J. Syst. Evol. Microbiol.">
        <title>The Global Catalogue of Microorganisms (GCM) 10K type strain sequencing project: providing services to taxonomists for standard genome sequencing and annotation.</title>
        <authorList>
            <consortium name="The Broad Institute Genomics Platform"/>
            <consortium name="The Broad Institute Genome Sequencing Center for Infectious Disease"/>
            <person name="Wu L."/>
            <person name="Ma J."/>
        </authorList>
    </citation>
    <scope>NUCLEOTIDE SEQUENCE [LARGE SCALE GENOMIC DNA]</scope>
    <source>
        <strain evidence="4">CGMCC 1.14993</strain>
    </source>
</reference>
<dbReference type="EMBL" id="BMHB01000008">
    <property type="protein sequence ID" value="GGI18460.1"/>
    <property type="molecule type" value="Genomic_DNA"/>
</dbReference>
<keyword evidence="1" id="KW-1133">Transmembrane helix</keyword>
<sequence length="228" mass="26124">MKTRDLWILLTYVLIQYSGFYGVRFLLNSSLYDGLDKEAAKIEAVGLWGCISFITGLLIILILLRGPISIGIKNLSSSFTLTILKWALIGYAVTMFTQIVCNLILILVFDLDKGSENTQNIIQIAKLNPAFIVIPSLIAPILEEIVFRRIIFKKLFERFPFIVSAGISSVIFAFMHGDLPFFLSYFLIGFIFCYLYKRTNSILVPILTHMFMNSFVVFQQIKLFHFIY</sequence>
<evidence type="ECO:0000256" key="1">
    <source>
        <dbReference type="SAM" id="Phobius"/>
    </source>
</evidence>
<feature type="transmembrane region" description="Helical" evidence="1">
    <location>
        <begin position="181"/>
        <end position="196"/>
    </location>
</feature>
<feature type="transmembrane region" description="Helical" evidence="1">
    <location>
        <begin position="46"/>
        <end position="65"/>
    </location>
</feature>
<feature type="transmembrane region" description="Helical" evidence="1">
    <location>
        <begin position="7"/>
        <end position="26"/>
    </location>
</feature>
<feature type="transmembrane region" description="Helical" evidence="1">
    <location>
        <begin position="86"/>
        <end position="109"/>
    </location>
</feature>
<protein>
    <submittedName>
        <fullName evidence="3">Peptidase</fullName>
    </submittedName>
</protein>
<accession>A0A8J3AQW0</accession>
<feature type="transmembrane region" description="Helical" evidence="1">
    <location>
        <begin position="159"/>
        <end position="175"/>
    </location>
</feature>
<dbReference type="OrthoDB" id="2194912at2"/>
<feature type="transmembrane region" description="Helical" evidence="1">
    <location>
        <begin position="129"/>
        <end position="147"/>
    </location>
</feature>
<organism evidence="3 4">
    <name type="scientific">Gottfriedia solisilvae</name>
    <dbReference type="NCBI Taxonomy" id="1516104"/>
    <lineage>
        <taxon>Bacteria</taxon>
        <taxon>Bacillati</taxon>
        <taxon>Bacillota</taxon>
        <taxon>Bacilli</taxon>
        <taxon>Bacillales</taxon>
        <taxon>Bacillaceae</taxon>
        <taxon>Gottfriedia</taxon>
    </lineage>
</organism>
<dbReference type="Proteomes" id="UP000626244">
    <property type="component" value="Unassembled WGS sequence"/>
</dbReference>
<comment type="caution">
    <text evidence="3">The sequence shown here is derived from an EMBL/GenBank/DDBJ whole genome shotgun (WGS) entry which is preliminary data.</text>
</comment>
<evidence type="ECO:0000259" key="2">
    <source>
        <dbReference type="Pfam" id="PF02517"/>
    </source>
</evidence>
<keyword evidence="4" id="KW-1185">Reference proteome</keyword>
<dbReference type="GO" id="GO:0080120">
    <property type="term" value="P:CAAX-box protein maturation"/>
    <property type="evidence" value="ECO:0007669"/>
    <property type="project" value="UniProtKB-ARBA"/>
</dbReference>